<feature type="region of interest" description="Disordered" evidence="2">
    <location>
        <begin position="1"/>
        <end position="50"/>
    </location>
</feature>
<dbReference type="EMBL" id="CAVMBE010000015">
    <property type="protein sequence ID" value="CAK3945749.1"/>
    <property type="molecule type" value="Genomic_DNA"/>
</dbReference>
<feature type="coiled-coil region" evidence="1">
    <location>
        <begin position="60"/>
        <end position="87"/>
    </location>
</feature>
<dbReference type="SUPFAM" id="SSF57959">
    <property type="entry name" value="Leucine zipper domain"/>
    <property type="match status" value="1"/>
</dbReference>
<feature type="region of interest" description="Disordered" evidence="2">
    <location>
        <begin position="531"/>
        <end position="550"/>
    </location>
</feature>
<feature type="region of interest" description="Disordered" evidence="2">
    <location>
        <begin position="211"/>
        <end position="231"/>
    </location>
</feature>
<feature type="compositionally biased region" description="Polar residues" evidence="2">
    <location>
        <begin position="421"/>
        <end position="431"/>
    </location>
</feature>
<feature type="region of interest" description="Disordered" evidence="2">
    <location>
        <begin position="421"/>
        <end position="445"/>
    </location>
</feature>
<dbReference type="CDD" id="cd14688">
    <property type="entry name" value="bZIP_YAP"/>
    <property type="match status" value="1"/>
</dbReference>
<dbReference type="Proteomes" id="UP001296104">
    <property type="component" value="Unassembled WGS sequence"/>
</dbReference>
<comment type="caution">
    <text evidence="3">The sequence shown here is derived from an EMBL/GenBank/DDBJ whole genome shotgun (WGS) entry which is preliminary data.</text>
</comment>
<evidence type="ECO:0000313" key="3">
    <source>
        <dbReference type="EMBL" id="CAK3945749.1"/>
    </source>
</evidence>
<organism evidence="3 4">
    <name type="scientific">Lecanosticta acicola</name>
    <dbReference type="NCBI Taxonomy" id="111012"/>
    <lineage>
        <taxon>Eukaryota</taxon>
        <taxon>Fungi</taxon>
        <taxon>Dikarya</taxon>
        <taxon>Ascomycota</taxon>
        <taxon>Pezizomycotina</taxon>
        <taxon>Dothideomycetes</taxon>
        <taxon>Dothideomycetidae</taxon>
        <taxon>Mycosphaerellales</taxon>
        <taxon>Mycosphaerellaceae</taxon>
        <taxon>Lecanosticta</taxon>
    </lineage>
</organism>
<feature type="compositionally biased region" description="Basic and acidic residues" evidence="2">
    <location>
        <begin position="19"/>
        <end position="49"/>
    </location>
</feature>
<sequence length="596" mass="64977">MGDTGGTEAPKKKRSRASRSPDDNSGDEGKKRGRPRVEKLDQSIADRRRTQIRMAQRAYRQRKESTLEDLRKRVSDLTNTIELMNKAFLDCRDRLATSGLADSQTQDMHETLEQYQNLMRCVRNPGEDMDHGIAPDLSQPSSSSAMAGKDAVRASAMEPKNVASWMDQTAVDSQAKTRISGAQCLGYTMYEPQGTKDINHAMVMLNKSDPQAVTSASPHHGTSNGPALSLGGFSLGPPDSFGVPATVTPPTTYSFNESTFAKRLHRACLEHAYQLLLDPQRRPATYGRVFKLSLMVKDRNKLILGIKALLSRPAHEDLDANATPIHVGGAGTHYPRRDANGTFRPKKDSWNLGLVGPKTLALLESAAGDNLTADMAVEVAGFEGEWFDPYDVEGYLMEKGIHINPACSFAQAEVVIKPSQSSVASSESTITGEAPKTPLDMTSSSDVPKPFDAEQLEFLNRGNVSPHKVDDWTAMNLSNVGYSDASTGSWMNFLQPSEASKQQQQTANLEAMSWQGSAEFLGGDVPGIGLGTLPQKPVGPKAQRQQQQQPNKKVILLDVNKFIKVLTISAVCIGRGPGFKRRDVDRALALASFDAF</sequence>
<accession>A0AAI8YWB7</accession>
<keyword evidence="4" id="KW-1185">Reference proteome</keyword>
<evidence type="ECO:0000256" key="1">
    <source>
        <dbReference type="SAM" id="Coils"/>
    </source>
</evidence>
<feature type="compositionally biased region" description="Polar residues" evidence="2">
    <location>
        <begin position="211"/>
        <end position="226"/>
    </location>
</feature>
<evidence type="ECO:0000313" key="4">
    <source>
        <dbReference type="Proteomes" id="UP001296104"/>
    </source>
</evidence>
<dbReference type="Gene3D" id="1.20.5.170">
    <property type="match status" value="1"/>
</dbReference>
<evidence type="ECO:0000256" key="2">
    <source>
        <dbReference type="SAM" id="MobiDB-lite"/>
    </source>
</evidence>
<feature type="region of interest" description="Disordered" evidence="2">
    <location>
        <begin position="135"/>
        <end position="154"/>
    </location>
</feature>
<dbReference type="PANTHER" id="PTHR40618">
    <property type="entry name" value="B-ZIP TRANSCRIPTION FACTOR (EUROFUNG)-RELATED"/>
    <property type="match status" value="1"/>
</dbReference>
<proteinExistence type="predicted"/>
<dbReference type="PANTHER" id="PTHR40618:SF1">
    <property type="entry name" value="B-ZIP TRANSCRIPTION FACTOR (EUROFUNG)"/>
    <property type="match status" value="1"/>
</dbReference>
<name>A0AAI8YWB7_9PEZI</name>
<keyword evidence="1" id="KW-0175">Coiled coil</keyword>
<protein>
    <recommendedName>
        <fullName evidence="5">BZIP domain-containing protein</fullName>
    </recommendedName>
</protein>
<dbReference type="GO" id="GO:0003700">
    <property type="term" value="F:DNA-binding transcription factor activity"/>
    <property type="evidence" value="ECO:0007669"/>
    <property type="project" value="InterPro"/>
</dbReference>
<dbReference type="AlphaFoldDB" id="A0AAI8YWB7"/>
<dbReference type="InterPro" id="IPR046347">
    <property type="entry name" value="bZIP_sf"/>
</dbReference>
<evidence type="ECO:0008006" key="5">
    <source>
        <dbReference type="Google" id="ProtNLM"/>
    </source>
</evidence>
<gene>
    <name evidence="3" type="ORF">LECACI_7A003181</name>
</gene>
<reference evidence="3" key="1">
    <citation type="submission" date="2023-11" db="EMBL/GenBank/DDBJ databases">
        <authorList>
            <person name="Alioto T."/>
            <person name="Alioto T."/>
            <person name="Gomez Garrido J."/>
        </authorList>
    </citation>
    <scope>NUCLEOTIDE SEQUENCE</scope>
</reference>